<dbReference type="AlphaFoldDB" id="A0A1T1GQV6"/>
<protein>
    <submittedName>
        <fullName evidence="2">Uncharacterized protein</fullName>
    </submittedName>
</protein>
<feature type="coiled-coil region" evidence="1">
    <location>
        <begin position="22"/>
        <end position="79"/>
    </location>
</feature>
<evidence type="ECO:0000313" key="3">
    <source>
        <dbReference type="Proteomes" id="UP000191160"/>
    </source>
</evidence>
<accession>A0A1T1GQV6</accession>
<dbReference type="EMBL" id="MVKX01000011">
    <property type="protein sequence ID" value="OOV79981.1"/>
    <property type="molecule type" value="Genomic_DNA"/>
</dbReference>
<dbReference type="RefSeq" id="WP_078191342.1">
    <property type="nucleotide sequence ID" value="NZ_JAMCOZ010000025.1"/>
</dbReference>
<evidence type="ECO:0000313" key="2">
    <source>
        <dbReference type="EMBL" id="OOV79981.1"/>
    </source>
</evidence>
<evidence type="ECO:0000256" key="1">
    <source>
        <dbReference type="SAM" id="Coils"/>
    </source>
</evidence>
<proteinExistence type="predicted"/>
<keyword evidence="3" id="KW-1185">Reference proteome</keyword>
<sequence length="161" mass="18073">MATQQKQTATKSSLKEVVIEGAEKLEQVAKEASVQATEAVTESKEKIGAEAKQLNASVQDQLRQLKQDVLNKLDQLKVQFGSSQKDFTELKEFVKTEFNTVIDDLSKLGKELKEDVTQISGKHKDHLTETFKRSKEHTLEAWKKVSPVKAEVTDQTTDLKS</sequence>
<reference evidence="2 3" key="1">
    <citation type="submission" date="2017-02" db="EMBL/GenBank/DDBJ databases">
        <title>Acinetobacter sp. ANC 4945, whole genome shotgun sequencing project.</title>
        <authorList>
            <person name="Radolfova-Krizova L."/>
            <person name="Al Atrouni A."/>
            <person name="Nemec A."/>
        </authorList>
    </citation>
    <scope>NUCLEOTIDE SEQUENCE [LARGE SCALE GENOMIC DNA]</scope>
    <source>
        <strain evidence="2 3">ANC 4945</strain>
    </source>
</reference>
<dbReference type="Gene3D" id="1.20.5.1230">
    <property type="entry name" value="Apolipoprotein A-I"/>
    <property type="match status" value="1"/>
</dbReference>
<name>A0A1T1GQV6_9GAMM</name>
<comment type="caution">
    <text evidence="2">The sequence shown here is derived from an EMBL/GenBank/DDBJ whole genome shotgun (WGS) entry which is preliminary data.</text>
</comment>
<dbReference type="SUPFAM" id="SSF58113">
    <property type="entry name" value="Apolipoprotein A-I"/>
    <property type="match status" value="1"/>
</dbReference>
<gene>
    <name evidence="2" type="ORF">B1202_14635</name>
</gene>
<dbReference type="Proteomes" id="UP000191160">
    <property type="component" value="Unassembled WGS sequence"/>
</dbReference>
<keyword evidence="1" id="KW-0175">Coiled coil</keyword>
<organism evidence="2 3">
    <name type="scientific">Acinetobacter amyesii</name>
    <dbReference type="NCBI Taxonomy" id="2942470"/>
    <lineage>
        <taxon>Bacteria</taxon>
        <taxon>Pseudomonadati</taxon>
        <taxon>Pseudomonadota</taxon>
        <taxon>Gammaproteobacteria</taxon>
        <taxon>Moraxellales</taxon>
        <taxon>Moraxellaceae</taxon>
        <taxon>Acinetobacter</taxon>
    </lineage>
</organism>